<keyword evidence="3" id="KW-1185">Reference proteome</keyword>
<protein>
    <recommendedName>
        <fullName evidence="4">RNase H type-1 domain-containing protein</fullName>
    </recommendedName>
</protein>
<name>A0ABU6QST0_9FABA</name>
<feature type="transmembrane region" description="Helical" evidence="1">
    <location>
        <begin position="37"/>
        <end position="60"/>
    </location>
</feature>
<keyword evidence="1" id="KW-1133">Transmembrane helix</keyword>
<dbReference type="PANTHER" id="PTHR47723:SF19">
    <property type="entry name" value="POLYNUCLEOTIDYL TRANSFERASE, RIBONUCLEASE H-LIKE SUPERFAMILY PROTEIN"/>
    <property type="match status" value="1"/>
</dbReference>
<evidence type="ECO:0000313" key="3">
    <source>
        <dbReference type="Proteomes" id="UP001341840"/>
    </source>
</evidence>
<comment type="caution">
    <text evidence="2">The sequence shown here is derived from an EMBL/GenBank/DDBJ whole genome shotgun (WGS) entry which is preliminary data.</text>
</comment>
<evidence type="ECO:0000313" key="2">
    <source>
        <dbReference type="EMBL" id="MED6115097.1"/>
    </source>
</evidence>
<reference evidence="2 3" key="1">
    <citation type="journal article" date="2023" name="Plants (Basel)">
        <title>Bridging the Gap: Combining Genomics and Transcriptomics Approaches to Understand Stylosanthes scabra, an Orphan Legume from the Brazilian Caatinga.</title>
        <authorList>
            <person name="Ferreira-Neto J.R.C."/>
            <person name="da Silva M.D."/>
            <person name="Binneck E."/>
            <person name="de Melo N.F."/>
            <person name="da Silva R.H."/>
            <person name="de Melo A.L.T.M."/>
            <person name="Pandolfi V."/>
            <person name="Bustamante F.O."/>
            <person name="Brasileiro-Vidal A.C."/>
            <person name="Benko-Iseppon A.M."/>
        </authorList>
    </citation>
    <scope>NUCLEOTIDE SEQUENCE [LARGE SCALE GENOMIC DNA]</scope>
    <source>
        <tissue evidence="2">Leaves</tissue>
    </source>
</reference>
<keyword evidence="1" id="KW-0812">Transmembrane</keyword>
<evidence type="ECO:0000256" key="1">
    <source>
        <dbReference type="SAM" id="Phobius"/>
    </source>
</evidence>
<keyword evidence="1" id="KW-0472">Membrane</keyword>
<accession>A0ABU6QST0</accession>
<dbReference type="Proteomes" id="UP001341840">
    <property type="component" value="Unassembled WGS sequence"/>
</dbReference>
<dbReference type="EMBL" id="JASCZI010001508">
    <property type="protein sequence ID" value="MED6115097.1"/>
    <property type="molecule type" value="Genomic_DNA"/>
</dbReference>
<proteinExistence type="predicted"/>
<sequence>MATSDVCGRCTLDIESVLHCIGIVWAFFFTLRSLSMIGFIIIVSLGNLYFVPLCGGFGGIETMMFSTILSHACITRQSLLSYWIPPFGTQVKLNCDASLFPNLNSTGFACVIRDSLGNWVIGSAGHILETSVLRLNFLQCGGVFFLLERMVIERLARLSCQVDGANSKDLISKIREIRMDVQLIQRSANQVADSMAKEAAVQRLPHAKWPQAWNFLLSCLAKDLIHPS</sequence>
<gene>
    <name evidence="2" type="ORF">PIB30_086898</name>
</gene>
<organism evidence="2 3">
    <name type="scientific">Stylosanthes scabra</name>
    <dbReference type="NCBI Taxonomy" id="79078"/>
    <lineage>
        <taxon>Eukaryota</taxon>
        <taxon>Viridiplantae</taxon>
        <taxon>Streptophyta</taxon>
        <taxon>Embryophyta</taxon>
        <taxon>Tracheophyta</taxon>
        <taxon>Spermatophyta</taxon>
        <taxon>Magnoliopsida</taxon>
        <taxon>eudicotyledons</taxon>
        <taxon>Gunneridae</taxon>
        <taxon>Pentapetalae</taxon>
        <taxon>rosids</taxon>
        <taxon>fabids</taxon>
        <taxon>Fabales</taxon>
        <taxon>Fabaceae</taxon>
        <taxon>Papilionoideae</taxon>
        <taxon>50 kb inversion clade</taxon>
        <taxon>dalbergioids sensu lato</taxon>
        <taxon>Dalbergieae</taxon>
        <taxon>Pterocarpus clade</taxon>
        <taxon>Stylosanthes</taxon>
    </lineage>
</organism>
<dbReference type="InterPro" id="IPR053151">
    <property type="entry name" value="RNase_H-like"/>
</dbReference>
<dbReference type="PANTHER" id="PTHR47723">
    <property type="entry name" value="OS05G0353850 PROTEIN"/>
    <property type="match status" value="1"/>
</dbReference>
<evidence type="ECO:0008006" key="4">
    <source>
        <dbReference type="Google" id="ProtNLM"/>
    </source>
</evidence>